<dbReference type="PANTHER" id="PTHR43570:SF20">
    <property type="entry name" value="ALDEHYDE DEHYDROGENASE ALDX-RELATED"/>
    <property type="match status" value="1"/>
</dbReference>
<evidence type="ECO:0000256" key="4">
    <source>
        <dbReference type="PIRNR" id="PIRNR036492"/>
    </source>
</evidence>
<dbReference type="GO" id="GO:0006081">
    <property type="term" value="P:aldehyde metabolic process"/>
    <property type="evidence" value="ECO:0007669"/>
    <property type="project" value="InterPro"/>
</dbReference>
<dbReference type="Proteomes" id="UP000532936">
    <property type="component" value="Unassembled WGS sequence"/>
</dbReference>
<feature type="active site" evidence="5">
    <location>
        <position position="261"/>
    </location>
</feature>
<evidence type="ECO:0000256" key="6">
    <source>
        <dbReference type="PROSITE-ProRule" id="PRU10007"/>
    </source>
</evidence>
<accession>A0A7W6A433</accession>
<feature type="domain" description="Aldehyde dehydrogenase" evidence="8">
    <location>
        <begin position="29"/>
        <end position="451"/>
    </location>
</feature>
<dbReference type="CDD" id="cd07134">
    <property type="entry name" value="ALDH_AlkH-like"/>
    <property type="match status" value="1"/>
</dbReference>
<dbReference type="InterPro" id="IPR016162">
    <property type="entry name" value="Ald_DH_N"/>
</dbReference>
<dbReference type="InterPro" id="IPR016163">
    <property type="entry name" value="Ald_DH_C"/>
</dbReference>
<dbReference type="FunFam" id="3.40.309.10:FF:000003">
    <property type="entry name" value="Aldehyde dehydrogenase"/>
    <property type="match status" value="1"/>
</dbReference>
<reference evidence="9 10" key="1">
    <citation type="submission" date="2020-08" db="EMBL/GenBank/DDBJ databases">
        <title>Genomic Encyclopedia of Type Strains, Phase IV (KMG-IV): sequencing the most valuable type-strain genomes for metagenomic binning, comparative biology and taxonomic classification.</title>
        <authorList>
            <person name="Goeker M."/>
        </authorList>
    </citation>
    <scope>NUCLEOTIDE SEQUENCE [LARGE SCALE GENOMIC DNA]</scope>
    <source>
        <strain evidence="9 10">DSM 14878</strain>
    </source>
</reference>
<dbReference type="InterPro" id="IPR016161">
    <property type="entry name" value="Ald_DH/histidinol_DH"/>
</dbReference>
<dbReference type="PROSITE" id="PS00070">
    <property type="entry name" value="ALDEHYDE_DEHYDR_CYS"/>
    <property type="match status" value="1"/>
</dbReference>
<dbReference type="InterPro" id="IPR016160">
    <property type="entry name" value="Ald_DH_CS_CYS"/>
</dbReference>
<keyword evidence="3" id="KW-0520">NAD</keyword>
<comment type="caution">
    <text evidence="9">The sequence shown here is derived from an EMBL/GenBank/DDBJ whole genome shotgun (WGS) entry which is preliminary data.</text>
</comment>
<dbReference type="AlphaFoldDB" id="A0A7W6A433"/>
<evidence type="ECO:0000256" key="3">
    <source>
        <dbReference type="ARBA" id="ARBA00023027"/>
    </source>
</evidence>
<dbReference type="PIRSF" id="PIRSF036492">
    <property type="entry name" value="ALDH"/>
    <property type="match status" value="1"/>
</dbReference>
<evidence type="ECO:0000259" key="8">
    <source>
        <dbReference type="Pfam" id="PF00171"/>
    </source>
</evidence>
<gene>
    <name evidence="9" type="ORF">GGR11_000759</name>
</gene>
<evidence type="ECO:0000256" key="5">
    <source>
        <dbReference type="PIRSR" id="PIRSR036492-1"/>
    </source>
</evidence>
<dbReference type="PROSITE" id="PS00687">
    <property type="entry name" value="ALDEHYDE_DEHYDR_GLU"/>
    <property type="match status" value="1"/>
</dbReference>
<dbReference type="InterPro" id="IPR029510">
    <property type="entry name" value="Ald_DH_CS_GLU"/>
</dbReference>
<comment type="similarity">
    <text evidence="1 4 7">Belongs to the aldehyde dehydrogenase family.</text>
</comment>
<proteinExistence type="inferred from homology"/>
<keyword evidence="2 4" id="KW-0560">Oxidoreductase</keyword>
<evidence type="ECO:0000313" key="10">
    <source>
        <dbReference type="Proteomes" id="UP000532936"/>
    </source>
</evidence>
<dbReference type="RefSeq" id="WP_183195472.1">
    <property type="nucleotide sequence ID" value="NZ_JACIDA010000001.1"/>
</dbReference>
<dbReference type="SUPFAM" id="SSF53720">
    <property type="entry name" value="ALDH-like"/>
    <property type="match status" value="1"/>
</dbReference>
<dbReference type="Gene3D" id="3.40.309.10">
    <property type="entry name" value="Aldehyde Dehydrogenase, Chain A, domain 2"/>
    <property type="match status" value="1"/>
</dbReference>
<evidence type="ECO:0000256" key="7">
    <source>
        <dbReference type="RuleBase" id="RU003345"/>
    </source>
</evidence>
<sequence length="484" mass="52994">MSVRAVTGPAPVHPGVGGAIESLFASQRRSAVENRAKFTLKARLAMLSRLKATMKRRENDIIGALYADFRKPESEVRLTELFPVYQEISHARRHLRSWLRPHRVHGSLGMFGTAAEVRYQAKGVCLIISPWNYPVNLSLGPLVSALAAGNTAIIKPSELTPATSALIRDIVAETFPRDLVAVCEGDAQVSQTLLDLPFDHIFFTGSPQVGKIVMAAAAKHLTSVTLELGGKSPTIIDSTANIEHAARKIVWGKFSNNGQTCIAPDHIYVARNKAKALVEALRNEIRRVYGQSDSQQKSGADYCRIVNPRHFERLCALIDDASARGATILEGGVRDPTQKYISPTLIGDTTPQMAISQEEIFGPVLPIIEFDDVNDVIEEINSGPKPLALYVFSKEREFADLIVENTSSGGVCINHNVVHFLHPNLPFGGANNSGIGSAHGFYGFKSFSHERAILRDKFSVLRLLFPPYTPSVKNMINLTVRILG</sequence>
<dbReference type="GO" id="GO:0005737">
    <property type="term" value="C:cytoplasm"/>
    <property type="evidence" value="ECO:0007669"/>
    <property type="project" value="TreeGrafter"/>
</dbReference>
<dbReference type="FunFam" id="3.40.605.10:FF:000004">
    <property type="entry name" value="Aldehyde dehydrogenase"/>
    <property type="match status" value="1"/>
</dbReference>
<organism evidence="9 10">
    <name type="scientific">Brevundimonas mediterranea</name>
    <dbReference type="NCBI Taxonomy" id="74329"/>
    <lineage>
        <taxon>Bacteria</taxon>
        <taxon>Pseudomonadati</taxon>
        <taxon>Pseudomonadota</taxon>
        <taxon>Alphaproteobacteria</taxon>
        <taxon>Caulobacterales</taxon>
        <taxon>Caulobacteraceae</taxon>
        <taxon>Brevundimonas</taxon>
    </lineage>
</organism>
<dbReference type="EMBL" id="JACIDA010000001">
    <property type="protein sequence ID" value="MBB3871245.1"/>
    <property type="molecule type" value="Genomic_DNA"/>
</dbReference>
<evidence type="ECO:0000256" key="2">
    <source>
        <dbReference type="ARBA" id="ARBA00023002"/>
    </source>
</evidence>
<dbReference type="InterPro" id="IPR012394">
    <property type="entry name" value="Aldehyde_DH_NAD(P)"/>
</dbReference>
<dbReference type="GO" id="GO:0004029">
    <property type="term" value="F:aldehyde dehydrogenase (NAD+) activity"/>
    <property type="evidence" value="ECO:0007669"/>
    <property type="project" value="TreeGrafter"/>
</dbReference>
<feature type="active site" evidence="5 6">
    <location>
        <position position="227"/>
    </location>
</feature>
<dbReference type="Pfam" id="PF00171">
    <property type="entry name" value="Aldedh"/>
    <property type="match status" value="1"/>
</dbReference>
<protein>
    <recommendedName>
        <fullName evidence="4">Aldehyde dehydrogenase</fullName>
    </recommendedName>
</protein>
<dbReference type="Gene3D" id="3.40.605.10">
    <property type="entry name" value="Aldehyde Dehydrogenase, Chain A, domain 1"/>
    <property type="match status" value="1"/>
</dbReference>
<evidence type="ECO:0000256" key="1">
    <source>
        <dbReference type="ARBA" id="ARBA00009986"/>
    </source>
</evidence>
<dbReference type="PANTHER" id="PTHR43570">
    <property type="entry name" value="ALDEHYDE DEHYDROGENASE"/>
    <property type="match status" value="1"/>
</dbReference>
<name>A0A7W6A433_9CAUL</name>
<dbReference type="InterPro" id="IPR015590">
    <property type="entry name" value="Aldehyde_DH_dom"/>
</dbReference>
<evidence type="ECO:0000313" key="9">
    <source>
        <dbReference type="EMBL" id="MBB3871245.1"/>
    </source>
</evidence>